<name>A0A843YNB2_9RHOB</name>
<dbReference type="PANTHER" id="PTHR43709:SF2">
    <property type="entry name" value="DUF453 DOMAIN PROTEIN (AFU_ORTHOLOGUE AFUA_6G00360)"/>
    <property type="match status" value="1"/>
</dbReference>
<gene>
    <name evidence="3" type="ORF">GFB49_19600</name>
</gene>
<keyword evidence="4" id="KW-1185">Reference proteome</keyword>
<dbReference type="EMBL" id="WIBF01000020">
    <property type="protein sequence ID" value="MQQ10663.1"/>
    <property type="molecule type" value="Genomic_DNA"/>
</dbReference>
<comment type="similarity">
    <text evidence="1">Belongs to the PrpF family.</text>
</comment>
<dbReference type="Gene3D" id="3.10.310.10">
    <property type="entry name" value="Diaminopimelate Epimerase, Chain A, domain 1"/>
    <property type="match status" value="2"/>
</dbReference>
<evidence type="ECO:0000256" key="1">
    <source>
        <dbReference type="ARBA" id="ARBA00007673"/>
    </source>
</evidence>
<comment type="caution">
    <text evidence="3">The sequence shown here is derived from an EMBL/GenBank/DDBJ whole genome shotgun (WGS) entry which is preliminary data.</text>
</comment>
<evidence type="ECO:0000256" key="2">
    <source>
        <dbReference type="ARBA" id="ARBA00023235"/>
    </source>
</evidence>
<dbReference type="SUPFAM" id="SSF54506">
    <property type="entry name" value="Diaminopimelate epimerase-like"/>
    <property type="match status" value="2"/>
</dbReference>
<dbReference type="AlphaFoldDB" id="A0A843YNB2"/>
<dbReference type="Pfam" id="PF04303">
    <property type="entry name" value="PrpF"/>
    <property type="match status" value="1"/>
</dbReference>
<reference evidence="3 4" key="1">
    <citation type="submission" date="2019-10" db="EMBL/GenBank/DDBJ databases">
        <title>Epibacterium sp. nov., isolated from seawater.</title>
        <authorList>
            <person name="Zhang X."/>
            <person name="Li N."/>
        </authorList>
    </citation>
    <scope>NUCLEOTIDE SEQUENCE [LARGE SCALE GENOMIC DNA]</scope>
    <source>
        <strain evidence="3 4">SM1979</strain>
    </source>
</reference>
<protein>
    <submittedName>
        <fullName evidence="3">PrpF family protein</fullName>
    </submittedName>
</protein>
<dbReference type="InterPro" id="IPR007400">
    <property type="entry name" value="PrpF-like"/>
</dbReference>
<proteinExistence type="inferred from homology"/>
<organism evidence="3 4">
    <name type="scientific">Tritonibacter litoralis</name>
    <dbReference type="NCBI Taxonomy" id="2662264"/>
    <lineage>
        <taxon>Bacteria</taxon>
        <taxon>Pseudomonadati</taxon>
        <taxon>Pseudomonadota</taxon>
        <taxon>Alphaproteobacteria</taxon>
        <taxon>Rhodobacterales</taxon>
        <taxon>Paracoccaceae</taxon>
        <taxon>Tritonibacter</taxon>
    </lineage>
</organism>
<keyword evidence="2" id="KW-0413">Isomerase</keyword>
<accession>A0A843YNB2</accession>
<dbReference type="RefSeq" id="WP_153217828.1">
    <property type="nucleotide sequence ID" value="NZ_WIBF01000020.1"/>
</dbReference>
<evidence type="ECO:0000313" key="4">
    <source>
        <dbReference type="Proteomes" id="UP000444174"/>
    </source>
</evidence>
<dbReference type="GO" id="GO:0016853">
    <property type="term" value="F:isomerase activity"/>
    <property type="evidence" value="ECO:0007669"/>
    <property type="project" value="UniProtKB-KW"/>
</dbReference>
<dbReference type="PANTHER" id="PTHR43709">
    <property type="entry name" value="ACONITATE ISOMERASE-RELATED"/>
    <property type="match status" value="1"/>
</dbReference>
<dbReference type="Proteomes" id="UP000444174">
    <property type="component" value="Unassembled WGS sequence"/>
</dbReference>
<evidence type="ECO:0000313" key="3">
    <source>
        <dbReference type="EMBL" id="MQQ10663.1"/>
    </source>
</evidence>
<sequence length="392" mass="41132">MCPPGALKSRNDMRTSIPASFYRGGTSKAVLFNHDDLPRDQARWDAIFCHIMGSPDAFGRQLDGMGGGVSSLSKVAVVAKSSLPGVDLDYTFVQIAVEQPLADYGAMCGNIASAIGPFAVSSGIIGLPDGPANLTIRNTNTDKLFRANFKLTNGQVVECGNAAIAGVSGTGAEVALTFLNPAGARTGHLLPTHQEMNNLALPSGETLPASLVDVTNPVVFVRAADLGMTGYEHPDALEADAVLMEKLETIRQVGAVAMGLAANTAETAAANPKVAMVAPAAEFQSLDHTTHGRADYDVSVRMASMGRVHRAVTLTAGMCLATSCVMQGTVAPLVNTRHVRIGHPSGILPVSVDFNTKSATPEIHSVTCYRTQRCLMIGQVPIPAHLLDSHHE</sequence>